<dbReference type="GeneID" id="43683651"/>
<organism evidence="1 2">
    <name type="scientific">Vibrio navarrensis</name>
    <dbReference type="NCBI Taxonomy" id="29495"/>
    <lineage>
        <taxon>Bacteria</taxon>
        <taxon>Pseudomonadati</taxon>
        <taxon>Pseudomonadota</taxon>
        <taxon>Gammaproteobacteria</taxon>
        <taxon>Vibrionales</taxon>
        <taxon>Vibrionaceae</taxon>
        <taxon>Vibrio</taxon>
    </lineage>
</organism>
<gene>
    <name evidence="1" type="ORF">EA26_10745</name>
</gene>
<dbReference type="GO" id="GO:0016853">
    <property type="term" value="F:isomerase activity"/>
    <property type="evidence" value="ECO:0007669"/>
    <property type="project" value="InterPro"/>
</dbReference>
<dbReference type="Proteomes" id="UP000029994">
    <property type="component" value="Unassembled WGS sequence"/>
</dbReference>
<dbReference type="GO" id="GO:0030246">
    <property type="term" value="F:carbohydrate binding"/>
    <property type="evidence" value="ECO:0007669"/>
    <property type="project" value="InterPro"/>
</dbReference>
<dbReference type="InterPro" id="IPR008183">
    <property type="entry name" value="Aldose_1/G6P_1-epimerase"/>
</dbReference>
<dbReference type="Gene3D" id="2.70.98.10">
    <property type="match status" value="1"/>
</dbReference>
<dbReference type="Pfam" id="PF01263">
    <property type="entry name" value="Aldose_epim"/>
    <property type="match status" value="1"/>
</dbReference>
<dbReference type="STRING" id="29495.EA26_10745"/>
<proteinExistence type="predicted"/>
<keyword evidence="2" id="KW-1185">Reference proteome</keyword>
<accession>A0A099LWE9</accession>
<comment type="caution">
    <text evidence="1">The sequence shown here is derived from an EMBL/GenBank/DDBJ whole genome shotgun (WGS) entry which is preliminary data.</text>
</comment>
<evidence type="ECO:0000313" key="2">
    <source>
        <dbReference type="Proteomes" id="UP000029994"/>
    </source>
</evidence>
<reference evidence="1 2" key="1">
    <citation type="submission" date="2014-04" db="EMBL/GenBank/DDBJ databases">
        <title>Genome sequencing of Vibrio navarrensis strains.</title>
        <authorList>
            <person name="Gladney L.M."/>
            <person name="Katz L.S."/>
            <person name="Marino-Ramirez L."/>
            <person name="Jordan I.K."/>
        </authorList>
    </citation>
    <scope>NUCLEOTIDE SEQUENCE [LARGE SCALE GENOMIC DNA]</scope>
    <source>
        <strain evidence="1 2">ATCC 51183</strain>
    </source>
</reference>
<evidence type="ECO:0000313" key="1">
    <source>
        <dbReference type="EMBL" id="KGK11756.1"/>
    </source>
</evidence>
<dbReference type="AlphaFoldDB" id="A0A099LWE9"/>
<dbReference type="EMBL" id="JMCG01000001">
    <property type="protein sequence ID" value="KGK11756.1"/>
    <property type="molecule type" value="Genomic_DNA"/>
</dbReference>
<dbReference type="CDD" id="cd01081">
    <property type="entry name" value="Aldose_epim"/>
    <property type="match status" value="1"/>
</dbReference>
<dbReference type="RefSeq" id="WP_039427326.1">
    <property type="nucleotide sequence ID" value="NZ_CP061844.1"/>
</dbReference>
<sequence>MFKISKEKFGMFDSIVINNPEIGIEIELITEFGAVINKFIFNHSPFSFISGYQTSDELINEHPYFSRSAKLFPFPNRLKHGRYCYKGHHYQLPANFPWSEHAVHGLLYNQPFQLIHNQASELSAEVGLRFTTSCLHPGYPFAFQIDIRFSITIDGLLSCTTTVKNQGVTAMPFGDAWHPYFSLGAPLSKCSLTMPFCHELEHIDYMPTGLTYPNEQFLQATSLDGVTLNHCFYFDNSNPIQLSLQRQDHVASLNYQQDPSYPYLQLYTPNSEASIAIEPMSCPADAFNHHIGLLELAPKQRQTFRWQCQANYQPR</sequence>
<dbReference type="eggNOG" id="COG2017">
    <property type="taxonomic scope" value="Bacteria"/>
</dbReference>
<dbReference type="InterPro" id="IPR014718">
    <property type="entry name" value="GH-type_carb-bd"/>
</dbReference>
<name>A0A099LWE9_9VIBR</name>
<dbReference type="SUPFAM" id="SSF74650">
    <property type="entry name" value="Galactose mutarotase-like"/>
    <property type="match status" value="1"/>
</dbReference>
<dbReference type="GO" id="GO:0005975">
    <property type="term" value="P:carbohydrate metabolic process"/>
    <property type="evidence" value="ECO:0007669"/>
    <property type="project" value="InterPro"/>
</dbReference>
<dbReference type="InterPro" id="IPR011013">
    <property type="entry name" value="Gal_mutarotase_sf_dom"/>
</dbReference>
<protein>
    <submittedName>
        <fullName evidence="1">Galactose mutarotase</fullName>
    </submittedName>
</protein>